<gene>
    <name evidence="1" type="ORF">Hypma_007494</name>
</gene>
<keyword evidence="2" id="KW-1185">Reference proteome</keyword>
<evidence type="ECO:0000313" key="2">
    <source>
        <dbReference type="Proteomes" id="UP000076154"/>
    </source>
</evidence>
<reference evidence="1" key="1">
    <citation type="submission" date="2018-04" db="EMBL/GenBank/DDBJ databases">
        <title>Whole genome sequencing of Hypsizygus marmoreus.</title>
        <authorList>
            <person name="Choi I.-G."/>
            <person name="Min B."/>
            <person name="Kim J.-G."/>
            <person name="Kim S."/>
            <person name="Oh Y.-L."/>
            <person name="Kong W.-S."/>
            <person name="Park H."/>
            <person name="Jeong J."/>
            <person name="Song E.-S."/>
        </authorList>
    </citation>
    <scope>NUCLEOTIDE SEQUENCE [LARGE SCALE GENOMIC DNA]</scope>
    <source>
        <strain evidence="1">51987-8</strain>
    </source>
</reference>
<organism evidence="1 2">
    <name type="scientific">Hypsizygus marmoreus</name>
    <name type="common">White beech mushroom</name>
    <name type="synonym">Agaricus marmoreus</name>
    <dbReference type="NCBI Taxonomy" id="39966"/>
    <lineage>
        <taxon>Eukaryota</taxon>
        <taxon>Fungi</taxon>
        <taxon>Dikarya</taxon>
        <taxon>Basidiomycota</taxon>
        <taxon>Agaricomycotina</taxon>
        <taxon>Agaricomycetes</taxon>
        <taxon>Agaricomycetidae</taxon>
        <taxon>Agaricales</taxon>
        <taxon>Tricholomatineae</taxon>
        <taxon>Lyophyllaceae</taxon>
        <taxon>Hypsizygus</taxon>
    </lineage>
</organism>
<protein>
    <submittedName>
        <fullName evidence="1">Uncharacterized protein</fullName>
    </submittedName>
</protein>
<dbReference type="Proteomes" id="UP000076154">
    <property type="component" value="Unassembled WGS sequence"/>
</dbReference>
<proteinExistence type="predicted"/>
<dbReference type="InParanoid" id="A0A369JW42"/>
<sequence length="135" mass="14624">MVSITFATSSSAAYNMACTGSSPSASGVTLNSKEIDSASCELDMRVHVTVPSEMSRLVVLIANGVSLLPSSVTTLHLTSSYKEFDETTLKLGADNMQSYLLLRLGLNLSVSVRCLLLFEEPFMVLFNLPEEMSYV</sequence>
<name>A0A369JW42_HYPMA</name>
<dbReference type="AlphaFoldDB" id="A0A369JW42"/>
<accession>A0A369JW42</accession>
<evidence type="ECO:0000313" key="1">
    <source>
        <dbReference type="EMBL" id="RDB25450.1"/>
    </source>
</evidence>
<dbReference type="EMBL" id="LUEZ02000041">
    <property type="protein sequence ID" value="RDB25450.1"/>
    <property type="molecule type" value="Genomic_DNA"/>
</dbReference>
<comment type="caution">
    <text evidence="1">The sequence shown here is derived from an EMBL/GenBank/DDBJ whole genome shotgun (WGS) entry which is preliminary data.</text>
</comment>